<evidence type="ECO:0000313" key="3">
    <source>
        <dbReference type="EMBL" id="RBP05048.1"/>
    </source>
</evidence>
<dbReference type="InterPro" id="IPR011576">
    <property type="entry name" value="Pyridox_Oxase_N"/>
</dbReference>
<dbReference type="SUPFAM" id="SSF50475">
    <property type="entry name" value="FMN-binding split barrel"/>
    <property type="match status" value="1"/>
</dbReference>
<protein>
    <recommendedName>
        <fullName evidence="2">Pyridoxamine 5'-phosphate oxidase N-terminal domain-containing protein</fullName>
    </recommendedName>
</protein>
<accession>A0A366ERN1</accession>
<dbReference type="GO" id="GO:0016627">
    <property type="term" value="F:oxidoreductase activity, acting on the CH-CH group of donors"/>
    <property type="evidence" value="ECO:0007669"/>
    <property type="project" value="TreeGrafter"/>
</dbReference>
<proteinExistence type="predicted"/>
<evidence type="ECO:0000256" key="1">
    <source>
        <dbReference type="ARBA" id="ARBA00023002"/>
    </source>
</evidence>
<dbReference type="InterPro" id="IPR052019">
    <property type="entry name" value="F420H2_bilvrd_red/Heme_oxyg"/>
</dbReference>
<dbReference type="AlphaFoldDB" id="A0A366ERN1"/>
<dbReference type="PANTHER" id="PTHR35176:SF6">
    <property type="entry name" value="HEME OXYGENASE HI_0854-RELATED"/>
    <property type="match status" value="1"/>
</dbReference>
<keyword evidence="4" id="KW-1185">Reference proteome</keyword>
<dbReference type="PANTHER" id="PTHR35176">
    <property type="entry name" value="HEME OXYGENASE HI_0854-RELATED"/>
    <property type="match status" value="1"/>
</dbReference>
<dbReference type="Gene3D" id="2.30.110.10">
    <property type="entry name" value="Electron Transport, Fmn-binding Protein, Chain A"/>
    <property type="match status" value="1"/>
</dbReference>
<dbReference type="GO" id="GO:0070967">
    <property type="term" value="F:coenzyme F420 binding"/>
    <property type="evidence" value="ECO:0007669"/>
    <property type="project" value="TreeGrafter"/>
</dbReference>
<evidence type="ECO:0000259" key="2">
    <source>
        <dbReference type="Pfam" id="PF01243"/>
    </source>
</evidence>
<keyword evidence="1" id="KW-0560">Oxidoreductase</keyword>
<name>A0A366ERN1_9HYPH</name>
<sequence length="164" mass="18164">MPNDDLEARRLDLMTRSTTMTLATCADDRPWATDVYFVSVGFDLWFVSSSNSRHSANLKRNPRCAATIHAPARDWTEIRGLQFEGTASRAPATDTMRLLVPYFQKFPFAEAIFAGLSSGSGLARMAVYRFAADRVWYIDNSLGFGSKYTCAIDGGNRVGAFGKI</sequence>
<dbReference type="Proteomes" id="UP000253529">
    <property type="component" value="Unassembled WGS sequence"/>
</dbReference>
<gene>
    <name evidence="3" type="ORF">DFR50_13733</name>
</gene>
<dbReference type="RefSeq" id="WP_113892013.1">
    <property type="nucleotide sequence ID" value="NZ_QNRK01000037.1"/>
</dbReference>
<dbReference type="OrthoDB" id="8447155at2"/>
<organism evidence="3 4">
    <name type="scientific">Roseiarcus fermentans</name>
    <dbReference type="NCBI Taxonomy" id="1473586"/>
    <lineage>
        <taxon>Bacteria</taxon>
        <taxon>Pseudomonadati</taxon>
        <taxon>Pseudomonadota</taxon>
        <taxon>Alphaproteobacteria</taxon>
        <taxon>Hyphomicrobiales</taxon>
        <taxon>Roseiarcaceae</taxon>
        <taxon>Roseiarcus</taxon>
    </lineage>
</organism>
<evidence type="ECO:0000313" key="4">
    <source>
        <dbReference type="Proteomes" id="UP000253529"/>
    </source>
</evidence>
<dbReference type="Pfam" id="PF01243">
    <property type="entry name" value="PNPOx_N"/>
    <property type="match status" value="1"/>
</dbReference>
<dbReference type="EMBL" id="QNRK01000037">
    <property type="protein sequence ID" value="RBP05048.1"/>
    <property type="molecule type" value="Genomic_DNA"/>
</dbReference>
<dbReference type="GO" id="GO:0005829">
    <property type="term" value="C:cytosol"/>
    <property type="evidence" value="ECO:0007669"/>
    <property type="project" value="TreeGrafter"/>
</dbReference>
<dbReference type="InterPro" id="IPR012349">
    <property type="entry name" value="Split_barrel_FMN-bd"/>
</dbReference>
<reference evidence="3 4" key="1">
    <citation type="submission" date="2018-06" db="EMBL/GenBank/DDBJ databases">
        <title>Genomic Encyclopedia of Type Strains, Phase IV (KMG-IV): sequencing the most valuable type-strain genomes for metagenomic binning, comparative biology and taxonomic classification.</title>
        <authorList>
            <person name="Goeker M."/>
        </authorList>
    </citation>
    <scope>NUCLEOTIDE SEQUENCE [LARGE SCALE GENOMIC DNA]</scope>
    <source>
        <strain evidence="3 4">DSM 24875</strain>
    </source>
</reference>
<comment type="caution">
    <text evidence="3">The sequence shown here is derived from an EMBL/GenBank/DDBJ whole genome shotgun (WGS) entry which is preliminary data.</text>
</comment>
<feature type="domain" description="Pyridoxamine 5'-phosphate oxidase N-terminal" evidence="2">
    <location>
        <begin position="12"/>
        <end position="138"/>
    </location>
</feature>